<organism evidence="7 8">
    <name type="scientific">Rubrobacter marinus</name>
    <dbReference type="NCBI Taxonomy" id="2653852"/>
    <lineage>
        <taxon>Bacteria</taxon>
        <taxon>Bacillati</taxon>
        <taxon>Actinomycetota</taxon>
        <taxon>Rubrobacteria</taxon>
        <taxon>Rubrobacterales</taxon>
        <taxon>Rubrobacteraceae</taxon>
        <taxon>Rubrobacter</taxon>
    </lineage>
</organism>
<dbReference type="GO" id="GO:0008273">
    <property type="term" value="F:calcium, potassium:sodium antiporter activity"/>
    <property type="evidence" value="ECO:0007669"/>
    <property type="project" value="TreeGrafter"/>
</dbReference>
<dbReference type="GO" id="GO:0006874">
    <property type="term" value="P:intracellular calcium ion homeostasis"/>
    <property type="evidence" value="ECO:0007669"/>
    <property type="project" value="TreeGrafter"/>
</dbReference>
<reference evidence="7 8" key="1">
    <citation type="submission" date="2019-10" db="EMBL/GenBank/DDBJ databases">
        <title>Rubrobacter sp nov SCSIO 52915 isolated from a deep-sea sediment in the South China Sea.</title>
        <authorList>
            <person name="Chen R.W."/>
        </authorList>
    </citation>
    <scope>NUCLEOTIDE SEQUENCE [LARGE SCALE GENOMIC DNA]</scope>
    <source>
        <strain evidence="7 8">SCSIO 52915</strain>
    </source>
</reference>
<comment type="subcellular location">
    <subcellularLocation>
        <location evidence="1">Membrane</location>
        <topology evidence="1">Multi-pass membrane protein</topology>
    </subcellularLocation>
</comment>
<dbReference type="InterPro" id="IPR044880">
    <property type="entry name" value="NCX_ion-bd_dom_sf"/>
</dbReference>
<keyword evidence="2 5" id="KW-0812">Transmembrane</keyword>
<name>A0A6G8PW34_9ACTN</name>
<feature type="domain" description="Sodium/calcium exchanger membrane region" evidence="6">
    <location>
        <begin position="166"/>
        <end position="304"/>
    </location>
</feature>
<feature type="transmembrane region" description="Helical" evidence="5">
    <location>
        <begin position="196"/>
        <end position="217"/>
    </location>
</feature>
<dbReference type="KEGG" id="rmar:GBA65_07570"/>
<evidence type="ECO:0000256" key="1">
    <source>
        <dbReference type="ARBA" id="ARBA00004141"/>
    </source>
</evidence>
<feature type="transmembrane region" description="Helical" evidence="5">
    <location>
        <begin position="73"/>
        <end position="92"/>
    </location>
</feature>
<dbReference type="GO" id="GO:0005262">
    <property type="term" value="F:calcium channel activity"/>
    <property type="evidence" value="ECO:0007669"/>
    <property type="project" value="TreeGrafter"/>
</dbReference>
<evidence type="ECO:0000313" key="8">
    <source>
        <dbReference type="Proteomes" id="UP000502706"/>
    </source>
</evidence>
<dbReference type="Pfam" id="PF01699">
    <property type="entry name" value="Na_Ca_ex"/>
    <property type="match status" value="2"/>
</dbReference>
<proteinExistence type="predicted"/>
<evidence type="ECO:0000259" key="6">
    <source>
        <dbReference type="Pfam" id="PF01699"/>
    </source>
</evidence>
<dbReference type="AlphaFoldDB" id="A0A6G8PW34"/>
<dbReference type="RefSeq" id="WP_166396080.1">
    <property type="nucleotide sequence ID" value="NZ_CP045121.1"/>
</dbReference>
<evidence type="ECO:0000256" key="5">
    <source>
        <dbReference type="SAM" id="Phobius"/>
    </source>
</evidence>
<feature type="transmembrane region" description="Helical" evidence="5">
    <location>
        <begin position="229"/>
        <end position="252"/>
    </location>
</feature>
<evidence type="ECO:0000256" key="2">
    <source>
        <dbReference type="ARBA" id="ARBA00022692"/>
    </source>
</evidence>
<gene>
    <name evidence="7" type="ORF">GBA65_07570</name>
</gene>
<dbReference type="PANTHER" id="PTHR10846:SF8">
    <property type="entry name" value="INNER MEMBRANE PROTEIN YRBG"/>
    <property type="match status" value="1"/>
</dbReference>
<protein>
    <submittedName>
        <fullName evidence="7">Sodium:calcium antiporter</fullName>
    </submittedName>
</protein>
<evidence type="ECO:0000256" key="4">
    <source>
        <dbReference type="ARBA" id="ARBA00023136"/>
    </source>
</evidence>
<dbReference type="Proteomes" id="UP000502706">
    <property type="component" value="Chromosome"/>
</dbReference>
<feature type="transmembrane region" description="Helical" evidence="5">
    <location>
        <begin position="165"/>
        <end position="184"/>
    </location>
</feature>
<dbReference type="Gene3D" id="1.20.1420.30">
    <property type="entry name" value="NCX, central ion-binding region"/>
    <property type="match status" value="2"/>
</dbReference>
<evidence type="ECO:0000313" key="7">
    <source>
        <dbReference type="EMBL" id="QIN78406.1"/>
    </source>
</evidence>
<evidence type="ECO:0000256" key="3">
    <source>
        <dbReference type="ARBA" id="ARBA00022989"/>
    </source>
</evidence>
<feature type="transmembrane region" description="Helical" evidence="5">
    <location>
        <begin position="289"/>
        <end position="306"/>
    </location>
</feature>
<feature type="transmembrane region" description="Helical" evidence="5">
    <location>
        <begin position="104"/>
        <end position="120"/>
    </location>
</feature>
<accession>A0A6G8PW34</accession>
<dbReference type="InterPro" id="IPR004481">
    <property type="entry name" value="K/Na/Ca-exchanger"/>
</dbReference>
<sequence>MNAYALLVLGVLCAGLGGEIFVRGIVGVADWARVPPGIVAATFAAFATSSPELSVAVNAALEDAPNIALGDALGSNVVNVALILGATLLFSAIRAPRDSVRRDLPVALLAPVVVGVTVFDGEMSRADGVVLLGLFVAWLVAITFEARKQRSVADEVLGERSGPRAALLCAAGLALLVAAGRLIVTSAEQIAPALGLDYFVVGATVVAAATGTPELAVALVSALRGHEEVGLGTILGSNVFNGLFVVGLVTVLSPFRVAVDEVAVGLVFGLVTVAATWPGRDGLLGRRRGASLLALYAAYLTTILWIG</sequence>
<dbReference type="GO" id="GO:0005886">
    <property type="term" value="C:plasma membrane"/>
    <property type="evidence" value="ECO:0007669"/>
    <property type="project" value="TreeGrafter"/>
</dbReference>
<keyword evidence="3 5" id="KW-1133">Transmembrane helix</keyword>
<feature type="transmembrane region" description="Helical" evidence="5">
    <location>
        <begin position="258"/>
        <end position="277"/>
    </location>
</feature>
<dbReference type="EMBL" id="CP045121">
    <property type="protein sequence ID" value="QIN78406.1"/>
    <property type="molecule type" value="Genomic_DNA"/>
</dbReference>
<keyword evidence="8" id="KW-1185">Reference proteome</keyword>
<dbReference type="PANTHER" id="PTHR10846">
    <property type="entry name" value="SODIUM/POTASSIUM/CALCIUM EXCHANGER"/>
    <property type="match status" value="1"/>
</dbReference>
<feature type="domain" description="Sodium/calcium exchanger membrane region" evidence="6">
    <location>
        <begin position="3"/>
        <end position="143"/>
    </location>
</feature>
<keyword evidence="4 5" id="KW-0472">Membrane</keyword>
<feature type="transmembrane region" description="Helical" evidence="5">
    <location>
        <begin position="126"/>
        <end position="144"/>
    </location>
</feature>
<dbReference type="InterPro" id="IPR004837">
    <property type="entry name" value="NaCa_Exmemb"/>
</dbReference>